<organism evidence="1 2">
    <name type="scientific">Niveomyces insectorum RCEF 264</name>
    <dbReference type="NCBI Taxonomy" id="1081102"/>
    <lineage>
        <taxon>Eukaryota</taxon>
        <taxon>Fungi</taxon>
        <taxon>Dikarya</taxon>
        <taxon>Ascomycota</taxon>
        <taxon>Pezizomycotina</taxon>
        <taxon>Sordariomycetes</taxon>
        <taxon>Hypocreomycetidae</taxon>
        <taxon>Hypocreales</taxon>
        <taxon>Cordycipitaceae</taxon>
        <taxon>Niveomyces</taxon>
    </lineage>
</organism>
<dbReference type="InterPro" id="IPR008775">
    <property type="entry name" value="Phytyl_CoA_dOase-like"/>
</dbReference>
<dbReference type="AlphaFoldDB" id="A0A167QFM4"/>
<proteinExistence type="predicted"/>
<protein>
    <submittedName>
        <fullName evidence="1">Phytanoyl-CoA dioxygenase</fullName>
    </submittedName>
</protein>
<dbReference type="Gene3D" id="2.60.120.620">
    <property type="entry name" value="q2cbj1_9rhob like domain"/>
    <property type="match status" value="1"/>
</dbReference>
<reference evidence="1 2" key="1">
    <citation type="journal article" date="2016" name="Genome Biol. Evol.">
        <title>Divergent and convergent evolution of fungal pathogenicity.</title>
        <authorList>
            <person name="Shang Y."/>
            <person name="Xiao G."/>
            <person name="Zheng P."/>
            <person name="Cen K."/>
            <person name="Zhan S."/>
            <person name="Wang C."/>
        </authorList>
    </citation>
    <scope>NUCLEOTIDE SEQUENCE [LARGE SCALE GENOMIC DNA]</scope>
    <source>
        <strain evidence="1 2">RCEF 264</strain>
    </source>
</reference>
<dbReference type="Proteomes" id="UP000076874">
    <property type="component" value="Unassembled WGS sequence"/>
</dbReference>
<gene>
    <name evidence="1" type="ORF">SPI_07254</name>
</gene>
<keyword evidence="1" id="KW-0223">Dioxygenase</keyword>
<dbReference type="OrthoDB" id="2328924at2759"/>
<dbReference type="EMBL" id="AZHD01000014">
    <property type="protein sequence ID" value="OAA57595.1"/>
    <property type="molecule type" value="Genomic_DNA"/>
</dbReference>
<dbReference type="STRING" id="1081102.A0A167QFM4"/>
<comment type="caution">
    <text evidence="1">The sequence shown here is derived from an EMBL/GenBank/DDBJ whole genome shotgun (WGS) entry which is preliminary data.</text>
</comment>
<dbReference type="SUPFAM" id="SSF51197">
    <property type="entry name" value="Clavaminate synthase-like"/>
    <property type="match status" value="1"/>
</dbReference>
<dbReference type="GO" id="GO:0051213">
    <property type="term" value="F:dioxygenase activity"/>
    <property type="evidence" value="ECO:0007669"/>
    <property type="project" value="UniProtKB-KW"/>
</dbReference>
<accession>A0A167QFM4</accession>
<name>A0A167QFM4_9HYPO</name>
<dbReference type="PANTHER" id="PTHR40128:SF1">
    <property type="entry name" value="PHYTANOYL-COA HYDROXYLASE"/>
    <property type="match status" value="1"/>
</dbReference>
<evidence type="ECO:0000313" key="2">
    <source>
        <dbReference type="Proteomes" id="UP000076874"/>
    </source>
</evidence>
<dbReference type="Pfam" id="PF05721">
    <property type="entry name" value="PhyH"/>
    <property type="match status" value="1"/>
</dbReference>
<keyword evidence="2" id="KW-1185">Reference proteome</keyword>
<dbReference type="PANTHER" id="PTHR40128">
    <property type="entry name" value="EXPRESSED PROTEIN"/>
    <property type="match status" value="1"/>
</dbReference>
<keyword evidence="1" id="KW-0560">Oxidoreductase</keyword>
<evidence type="ECO:0000313" key="1">
    <source>
        <dbReference type="EMBL" id="OAA57595.1"/>
    </source>
</evidence>
<sequence length="321" mass="36088">MTQDILEKPIYVNDGPLRPSEYAFLQPSDPSLPLDELRRRLETEGYLFLKGLLPRNDVLTCRAKYFEHLAPSGVLKPGTEPVLGVFDASKDLNEYPSIGVGRLESLPPQSRTFLDKALDAHTQPWYAQDLCRHPVLLDFMARFTGWGDHTQPLVRTLLRNNIPGAKAIGVHYDQIFLRYGEPTSITVWVPLGDIDIRGGGLVYLEKGHELGKQVEEEFTIKAKASGLTDAEAKSAFNQNMLSSGVLTDNTGEFGRKHNRRWLVTGYEAGDVVLHTTYAIHASTINHDDNNVIRLATDLRFVDSSKPWDERWSFPFRLGDGL</sequence>